<keyword evidence="2" id="KW-1133">Transmembrane helix</keyword>
<reference evidence="3 4" key="1">
    <citation type="submission" date="2018-10" db="EMBL/GenBank/DDBJ databases">
        <title>Sequencing the genomes of 1000 actinobacteria strains.</title>
        <authorList>
            <person name="Klenk H.-P."/>
        </authorList>
    </citation>
    <scope>NUCLEOTIDE SEQUENCE [LARGE SCALE GENOMIC DNA]</scope>
    <source>
        <strain evidence="3 4">DSM 43800</strain>
    </source>
</reference>
<sequence length="104" mass="11314">MLVTVTLLRSVLAACLFVVVGAFGVTGVANATLPDRTAHVAAAQPTESVQPGPEVDAPQQDQTGVTTETRRKLWIGGIALVLFALVYWRNKKRWDKWRKAKKAG</sequence>
<evidence type="ECO:0000256" key="2">
    <source>
        <dbReference type="SAM" id="Phobius"/>
    </source>
</evidence>
<evidence type="ECO:0000313" key="4">
    <source>
        <dbReference type="Proteomes" id="UP000282084"/>
    </source>
</evidence>
<feature type="transmembrane region" description="Helical" evidence="2">
    <location>
        <begin position="73"/>
        <end position="90"/>
    </location>
</feature>
<name>A0A495W7A7_9PSEU</name>
<keyword evidence="2" id="KW-0812">Transmembrane</keyword>
<keyword evidence="2" id="KW-0472">Membrane</keyword>
<dbReference type="EMBL" id="RBXO01000001">
    <property type="protein sequence ID" value="RKT57552.1"/>
    <property type="molecule type" value="Genomic_DNA"/>
</dbReference>
<keyword evidence="4" id="KW-1185">Reference proteome</keyword>
<evidence type="ECO:0000256" key="1">
    <source>
        <dbReference type="SAM" id="MobiDB-lite"/>
    </source>
</evidence>
<dbReference type="Proteomes" id="UP000282084">
    <property type="component" value="Unassembled WGS sequence"/>
</dbReference>
<feature type="region of interest" description="Disordered" evidence="1">
    <location>
        <begin position="42"/>
        <end position="66"/>
    </location>
</feature>
<accession>A0A495W7A7</accession>
<gene>
    <name evidence="3" type="ORF">C8E97_6274</name>
</gene>
<protein>
    <submittedName>
        <fullName evidence="3">Uncharacterized protein</fullName>
    </submittedName>
</protein>
<organism evidence="3 4">
    <name type="scientific">Saccharothrix australiensis</name>
    <dbReference type="NCBI Taxonomy" id="2072"/>
    <lineage>
        <taxon>Bacteria</taxon>
        <taxon>Bacillati</taxon>
        <taxon>Actinomycetota</taxon>
        <taxon>Actinomycetes</taxon>
        <taxon>Pseudonocardiales</taxon>
        <taxon>Pseudonocardiaceae</taxon>
        <taxon>Saccharothrix</taxon>
    </lineage>
</organism>
<comment type="caution">
    <text evidence="3">The sequence shown here is derived from an EMBL/GenBank/DDBJ whole genome shotgun (WGS) entry which is preliminary data.</text>
</comment>
<dbReference type="AlphaFoldDB" id="A0A495W7A7"/>
<evidence type="ECO:0000313" key="3">
    <source>
        <dbReference type="EMBL" id="RKT57552.1"/>
    </source>
</evidence>
<feature type="transmembrane region" description="Helical" evidence="2">
    <location>
        <begin position="7"/>
        <end position="29"/>
    </location>
</feature>
<proteinExistence type="predicted"/>